<proteinExistence type="predicted"/>
<gene>
    <name evidence="1" type="ORF">TO10_v1_1320001</name>
</gene>
<reference evidence="1" key="1">
    <citation type="submission" date="2015-10" db="EMBL/GenBank/DDBJ databases">
        <authorList>
            <person name="Gilbert D.G."/>
        </authorList>
    </citation>
    <scope>NUCLEOTIDE SEQUENCE</scope>
    <source>
        <strain evidence="1">Phyl III-seqv23</strain>
    </source>
</reference>
<dbReference type="AlphaFoldDB" id="A0A0S4WMB1"/>
<evidence type="ECO:0008006" key="2">
    <source>
        <dbReference type="Google" id="ProtNLM"/>
    </source>
</evidence>
<evidence type="ECO:0000313" key="1">
    <source>
        <dbReference type="EMBL" id="CUV47964.1"/>
    </source>
</evidence>
<sequence length="172" mass="17367">MAVRARTDLDNLGGIIDANNSLSAMAGRDLNVASTTRSNSNAQGSITNVSRIAGLYVTAPSGGTLVASAGRDLTLSGAQIGNASTGGQTVVAAARDLNLGTVGTSSAQSLAWDSKNWRKDSTQQEVGSSIQTNGDLRLSAGNPLNARGASATSEQGALVATCLLYTSPSPRD</sequence>
<accession>A0A0S4WMB1</accession>
<name>A0A0S4WMB1_RALSL</name>
<dbReference type="EMBL" id="LN899827">
    <property type="protein sequence ID" value="CUV47964.1"/>
    <property type="molecule type" value="Genomic_DNA"/>
</dbReference>
<organism evidence="1">
    <name type="scientific">Ralstonia solanacearum</name>
    <name type="common">Pseudomonas solanacearum</name>
    <dbReference type="NCBI Taxonomy" id="305"/>
    <lineage>
        <taxon>Bacteria</taxon>
        <taxon>Pseudomonadati</taxon>
        <taxon>Pseudomonadota</taxon>
        <taxon>Betaproteobacteria</taxon>
        <taxon>Burkholderiales</taxon>
        <taxon>Burkholderiaceae</taxon>
        <taxon>Ralstonia</taxon>
        <taxon>Ralstonia solanacearum species complex</taxon>
    </lineage>
</organism>
<protein>
    <recommendedName>
        <fullName evidence="2">Hemagglutinin-related protein</fullName>
    </recommendedName>
</protein>